<reference evidence="1" key="1">
    <citation type="journal article" date="2014" name="Front. Microbiol.">
        <title>High frequency of phylogenetically diverse reductive dehalogenase-homologous genes in deep subseafloor sedimentary metagenomes.</title>
        <authorList>
            <person name="Kawai M."/>
            <person name="Futagami T."/>
            <person name="Toyoda A."/>
            <person name="Takaki Y."/>
            <person name="Nishi S."/>
            <person name="Hori S."/>
            <person name="Arai W."/>
            <person name="Tsubouchi T."/>
            <person name="Morono Y."/>
            <person name="Uchiyama I."/>
            <person name="Ito T."/>
            <person name="Fujiyama A."/>
            <person name="Inagaki F."/>
            <person name="Takami H."/>
        </authorList>
    </citation>
    <scope>NUCLEOTIDE SEQUENCE</scope>
    <source>
        <strain evidence="1">Expedition CK06-06</strain>
    </source>
</reference>
<feature type="non-terminal residue" evidence="1">
    <location>
        <position position="43"/>
    </location>
</feature>
<dbReference type="EMBL" id="BART01015541">
    <property type="protein sequence ID" value="GAG85837.1"/>
    <property type="molecule type" value="Genomic_DNA"/>
</dbReference>
<dbReference type="InterPro" id="IPR011032">
    <property type="entry name" value="GroES-like_sf"/>
</dbReference>
<sequence length="43" mass="4835">MDKKGKVAVLDKVQGRFTVKEYPLPHVSPEMVLVRIEYCGICG</sequence>
<evidence type="ECO:0000313" key="1">
    <source>
        <dbReference type="EMBL" id="GAG85837.1"/>
    </source>
</evidence>
<name>X1BXG8_9ZZZZ</name>
<dbReference type="Gene3D" id="3.90.180.10">
    <property type="entry name" value="Medium-chain alcohol dehydrogenases, catalytic domain"/>
    <property type="match status" value="1"/>
</dbReference>
<dbReference type="SUPFAM" id="SSF50129">
    <property type="entry name" value="GroES-like"/>
    <property type="match status" value="1"/>
</dbReference>
<organism evidence="1">
    <name type="scientific">marine sediment metagenome</name>
    <dbReference type="NCBI Taxonomy" id="412755"/>
    <lineage>
        <taxon>unclassified sequences</taxon>
        <taxon>metagenomes</taxon>
        <taxon>ecological metagenomes</taxon>
    </lineage>
</organism>
<protein>
    <submittedName>
        <fullName evidence="1">Uncharacterized protein</fullName>
    </submittedName>
</protein>
<accession>X1BXG8</accession>
<dbReference type="AlphaFoldDB" id="X1BXG8"/>
<comment type="caution">
    <text evidence="1">The sequence shown here is derived from an EMBL/GenBank/DDBJ whole genome shotgun (WGS) entry which is preliminary data.</text>
</comment>
<proteinExistence type="predicted"/>
<gene>
    <name evidence="1" type="ORF">S01H4_30155</name>
</gene>